<name>A0A2N7GPQ7_9VIBR</name>
<evidence type="ECO:0000313" key="5">
    <source>
        <dbReference type="Proteomes" id="UP000235385"/>
    </source>
</evidence>
<dbReference type="PANTHER" id="PTHR43540">
    <property type="entry name" value="PEROXYUREIDOACRYLATE/UREIDOACRYLATE AMIDOHYDROLASE-RELATED"/>
    <property type="match status" value="1"/>
</dbReference>
<dbReference type="CDD" id="cd00431">
    <property type="entry name" value="cysteine_hydrolases"/>
    <property type="match status" value="1"/>
</dbReference>
<protein>
    <submittedName>
        <fullName evidence="4">Cysteine hydrolase</fullName>
    </submittedName>
    <submittedName>
        <fullName evidence="3">Isochorismatase</fullName>
    </submittedName>
</protein>
<dbReference type="InterPro" id="IPR036380">
    <property type="entry name" value="Isochorismatase-like_sf"/>
</dbReference>
<dbReference type="RefSeq" id="WP_004733550.1">
    <property type="nucleotide sequence ID" value="NZ_JAJGZN020000002.1"/>
</dbReference>
<accession>A0A2N7GPQ7</accession>
<feature type="domain" description="Isochorismatase-like" evidence="2">
    <location>
        <begin position="4"/>
        <end position="170"/>
    </location>
</feature>
<reference evidence="4 6" key="4">
    <citation type="submission" date="2019-04" db="EMBL/GenBank/DDBJ databases">
        <title>A reverse ecology approach based on a biological definition of microbial populations.</title>
        <authorList>
            <person name="Arevalo P."/>
            <person name="Vaninsberghe D."/>
            <person name="Elsherbini J."/>
            <person name="Gore J."/>
            <person name="Polz M."/>
        </authorList>
    </citation>
    <scope>NUCLEOTIDE SEQUENCE [LARGE SCALE GENOMIC DNA]</scope>
    <source>
        <strain evidence="4 6">10N.222.48.A1</strain>
    </source>
</reference>
<sequence>MTKLLLVIDMQEDFFQQGRLAKKRTEFTCSLNKLIHAFRKESQKIIWVRQVFKEDLSDTYLALRQSSQQWTIEGTSGCELLGELVRYPQEYEVIKKRYSAFFETELDEILNEMAPSEIVIAGVNTHACVRVTAIDAYQRDYHLILAKECIDSYDQSCHDESFGYMVNSGIGVPLSNTEIIDRLKS</sequence>
<reference evidence="5" key="1">
    <citation type="submission" date="2016-07" db="EMBL/GenBank/DDBJ databases">
        <title>Nontailed viruses are major unrecognized killers of bacteria in the ocean.</title>
        <authorList>
            <person name="Kauffman K."/>
            <person name="Hussain F."/>
            <person name="Yang J."/>
            <person name="Arevalo P."/>
            <person name="Brown J."/>
            <person name="Cutler M."/>
            <person name="Kelly L."/>
            <person name="Polz M.F."/>
        </authorList>
    </citation>
    <scope>NUCLEOTIDE SEQUENCE [LARGE SCALE GENOMIC DNA]</scope>
    <source>
        <strain evidence="5">10N.261.52.F7</strain>
    </source>
</reference>
<evidence type="ECO:0000259" key="2">
    <source>
        <dbReference type="Pfam" id="PF00857"/>
    </source>
</evidence>
<gene>
    <name evidence="3" type="ORF">BCT99_13800</name>
    <name evidence="4" type="ORF">FCV91_22170</name>
</gene>
<evidence type="ECO:0000256" key="1">
    <source>
        <dbReference type="ARBA" id="ARBA00022801"/>
    </source>
</evidence>
<dbReference type="PANTHER" id="PTHR43540:SF6">
    <property type="entry name" value="ISOCHORISMATASE-LIKE DOMAIN-CONTAINING PROTEIN"/>
    <property type="match status" value="1"/>
</dbReference>
<dbReference type="Gene3D" id="3.40.50.850">
    <property type="entry name" value="Isochorismatase-like"/>
    <property type="match status" value="1"/>
</dbReference>
<dbReference type="GO" id="GO:0016787">
    <property type="term" value="F:hydrolase activity"/>
    <property type="evidence" value="ECO:0007669"/>
    <property type="project" value="UniProtKB-KW"/>
</dbReference>
<evidence type="ECO:0000313" key="3">
    <source>
        <dbReference type="EMBL" id="PMK47946.1"/>
    </source>
</evidence>
<dbReference type="InterPro" id="IPR050272">
    <property type="entry name" value="Isochorismatase-like_hydrls"/>
</dbReference>
<evidence type="ECO:0000313" key="4">
    <source>
        <dbReference type="EMBL" id="TKG02853.1"/>
    </source>
</evidence>
<dbReference type="Pfam" id="PF00857">
    <property type="entry name" value="Isochorismatase"/>
    <property type="match status" value="1"/>
</dbReference>
<dbReference type="Proteomes" id="UP000305840">
    <property type="component" value="Unassembled WGS sequence"/>
</dbReference>
<dbReference type="AlphaFoldDB" id="A0A2N7GPQ7"/>
<dbReference type="EMBL" id="MCXM01000011">
    <property type="protein sequence ID" value="PMK47946.1"/>
    <property type="molecule type" value="Genomic_DNA"/>
</dbReference>
<keyword evidence="1 4" id="KW-0378">Hydrolase</keyword>
<evidence type="ECO:0000313" key="6">
    <source>
        <dbReference type="Proteomes" id="UP000305840"/>
    </source>
</evidence>
<dbReference type="EMBL" id="SYVO01000102">
    <property type="protein sequence ID" value="TKG02853.1"/>
    <property type="molecule type" value="Genomic_DNA"/>
</dbReference>
<dbReference type="InterPro" id="IPR000868">
    <property type="entry name" value="Isochorismatase-like_dom"/>
</dbReference>
<organism evidence="4 6">
    <name type="scientific">Vibrio lentus</name>
    <dbReference type="NCBI Taxonomy" id="136468"/>
    <lineage>
        <taxon>Bacteria</taxon>
        <taxon>Pseudomonadati</taxon>
        <taxon>Pseudomonadota</taxon>
        <taxon>Gammaproteobacteria</taxon>
        <taxon>Vibrionales</taxon>
        <taxon>Vibrionaceae</taxon>
        <taxon>Vibrio</taxon>
    </lineage>
</organism>
<reference evidence="3" key="2">
    <citation type="submission" date="2016-07" db="EMBL/GenBank/DDBJ databases">
        <authorList>
            <person name="Kauffman K."/>
            <person name="Arevalo P."/>
            <person name="Polz M.F."/>
        </authorList>
    </citation>
    <scope>NUCLEOTIDE SEQUENCE</scope>
    <source>
        <strain evidence="3">10N.261.52.F7</strain>
    </source>
</reference>
<comment type="caution">
    <text evidence="4">The sequence shown here is derived from an EMBL/GenBank/DDBJ whole genome shotgun (WGS) entry which is preliminary data.</text>
</comment>
<proteinExistence type="predicted"/>
<reference evidence="3" key="3">
    <citation type="journal article" date="2018" name="Nature">
        <title>A major lineage of non-tailed dsDNA viruses as unrecognized killers of marine bacteria.</title>
        <authorList>
            <person name="Kauffman K.M."/>
            <person name="Hussain F.A."/>
            <person name="Yang J."/>
            <person name="Arevalo P."/>
            <person name="Brown J.M."/>
            <person name="Chang W.K."/>
            <person name="VanInsberghe D."/>
            <person name="Elsherbini J."/>
            <person name="Sharma R.S."/>
            <person name="Cutler M.B."/>
            <person name="Kelly L."/>
            <person name="Polz M.F."/>
        </authorList>
    </citation>
    <scope>NUCLEOTIDE SEQUENCE</scope>
    <source>
        <strain evidence="3">10N.261.52.F7</strain>
    </source>
</reference>
<dbReference type="SUPFAM" id="SSF52499">
    <property type="entry name" value="Isochorismatase-like hydrolases"/>
    <property type="match status" value="1"/>
</dbReference>